<sequence>MPATVTAPSGTNHHKNSPFSADANTCLPDIRWVMFYKRNYLFDACLKSTALIYIGFILVGRIKKYTH</sequence>
<dbReference type="RefSeq" id="WP_217333510.1">
    <property type="nucleotide sequence ID" value="NZ_JAHQZT010000002.1"/>
</dbReference>
<name>A0ABS6M761_9GAMM</name>
<evidence type="ECO:0000313" key="3">
    <source>
        <dbReference type="EMBL" id="MBV0932080.1"/>
    </source>
</evidence>
<proteinExistence type="predicted"/>
<keyword evidence="2" id="KW-0472">Membrane</keyword>
<gene>
    <name evidence="3" type="ORF">KTN04_01830</name>
</gene>
<feature type="region of interest" description="Disordered" evidence="1">
    <location>
        <begin position="1"/>
        <end position="23"/>
    </location>
</feature>
<organism evidence="3 4">
    <name type="scientific">Marinobacterium weihaiense</name>
    <dbReference type="NCBI Taxonomy" id="2851016"/>
    <lineage>
        <taxon>Bacteria</taxon>
        <taxon>Pseudomonadati</taxon>
        <taxon>Pseudomonadota</taxon>
        <taxon>Gammaproteobacteria</taxon>
        <taxon>Oceanospirillales</taxon>
        <taxon>Oceanospirillaceae</taxon>
        <taxon>Marinobacterium</taxon>
    </lineage>
</organism>
<evidence type="ECO:0000256" key="2">
    <source>
        <dbReference type="SAM" id="Phobius"/>
    </source>
</evidence>
<keyword evidence="2" id="KW-0812">Transmembrane</keyword>
<protein>
    <submittedName>
        <fullName evidence="3">Uncharacterized protein</fullName>
    </submittedName>
</protein>
<evidence type="ECO:0000256" key="1">
    <source>
        <dbReference type="SAM" id="MobiDB-lite"/>
    </source>
</evidence>
<accession>A0ABS6M761</accession>
<keyword evidence="2" id="KW-1133">Transmembrane helix</keyword>
<keyword evidence="4" id="KW-1185">Reference proteome</keyword>
<feature type="transmembrane region" description="Helical" evidence="2">
    <location>
        <begin position="40"/>
        <end position="59"/>
    </location>
</feature>
<reference evidence="3 4" key="1">
    <citation type="submission" date="2021-06" db="EMBL/GenBank/DDBJ databases">
        <title>Bacterium isolated from marine sediment.</title>
        <authorList>
            <person name="Zhu K.-L."/>
            <person name="Du Z.-J."/>
            <person name="Liang Q.-Y."/>
        </authorList>
    </citation>
    <scope>NUCLEOTIDE SEQUENCE [LARGE SCALE GENOMIC DNA]</scope>
    <source>
        <strain evidence="3 4">A346</strain>
    </source>
</reference>
<evidence type="ECO:0000313" key="4">
    <source>
        <dbReference type="Proteomes" id="UP000755551"/>
    </source>
</evidence>
<comment type="caution">
    <text evidence="3">The sequence shown here is derived from an EMBL/GenBank/DDBJ whole genome shotgun (WGS) entry which is preliminary data.</text>
</comment>
<dbReference type="Proteomes" id="UP000755551">
    <property type="component" value="Unassembled WGS sequence"/>
</dbReference>
<dbReference type="EMBL" id="JAHQZT010000002">
    <property type="protein sequence ID" value="MBV0932080.1"/>
    <property type="molecule type" value="Genomic_DNA"/>
</dbReference>